<dbReference type="AlphaFoldDB" id="A0AAN9Y985"/>
<accession>A0AAN9Y985</accession>
<evidence type="ECO:0000256" key="1">
    <source>
        <dbReference type="SAM" id="SignalP"/>
    </source>
</evidence>
<name>A0AAN9Y985_9HEMI</name>
<evidence type="ECO:0000313" key="2">
    <source>
        <dbReference type="EMBL" id="KAK7604908.1"/>
    </source>
</evidence>
<dbReference type="Proteomes" id="UP001367676">
    <property type="component" value="Unassembled WGS sequence"/>
</dbReference>
<proteinExistence type="predicted"/>
<keyword evidence="1" id="KW-0732">Signal</keyword>
<protein>
    <recommendedName>
        <fullName evidence="4">Secreted protein</fullName>
    </recommendedName>
</protein>
<keyword evidence="3" id="KW-1185">Reference proteome</keyword>
<dbReference type="EMBL" id="JBBCAQ010000003">
    <property type="protein sequence ID" value="KAK7604908.1"/>
    <property type="molecule type" value="Genomic_DNA"/>
</dbReference>
<reference evidence="2 3" key="1">
    <citation type="submission" date="2024-03" db="EMBL/GenBank/DDBJ databases">
        <title>Adaptation during the transition from Ophiocordyceps entomopathogen to insect associate is accompanied by gene loss and intensified selection.</title>
        <authorList>
            <person name="Ward C.M."/>
            <person name="Onetto C.A."/>
            <person name="Borneman A.R."/>
        </authorList>
    </citation>
    <scope>NUCLEOTIDE SEQUENCE [LARGE SCALE GENOMIC DNA]</scope>
    <source>
        <strain evidence="2">AWRI1</strain>
        <tissue evidence="2">Single Adult Female</tissue>
    </source>
</reference>
<evidence type="ECO:0000313" key="3">
    <source>
        <dbReference type="Proteomes" id="UP001367676"/>
    </source>
</evidence>
<sequence length="102" mass="11155">MCVKISICLLVIFCALSSTWPLSANDEYKISDPNTTEGEAIRDLLDQAILTQDSDSGDNIDSVTLAPELVTDSISTEAVTLNVTTKPTWIQRIPKKKPKTSE</sequence>
<feature type="chain" id="PRO_5042864007" description="Secreted protein" evidence="1">
    <location>
        <begin position="25"/>
        <end position="102"/>
    </location>
</feature>
<feature type="signal peptide" evidence="1">
    <location>
        <begin position="1"/>
        <end position="24"/>
    </location>
</feature>
<evidence type="ECO:0008006" key="4">
    <source>
        <dbReference type="Google" id="ProtNLM"/>
    </source>
</evidence>
<gene>
    <name evidence="2" type="ORF">V9T40_006094</name>
</gene>
<comment type="caution">
    <text evidence="2">The sequence shown here is derived from an EMBL/GenBank/DDBJ whole genome shotgun (WGS) entry which is preliminary data.</text>
</comment>
<organism evidence="2 3">
    <name type="scientific">Parthenolecanium corni</name>
    <dbReference type="NCBI Taxonomy" id="536013"/>
    <lineage>
        <taxon>Eukaryota</taxon>
        <taxon>Metazoa</taxon>
        <taxon>Ecdysozoa</taxon>
        <taxon>Arthropoda</taxon>
        <taxon>Hexapoda</taxon>
        <taxon>Insecta</taxon>
        <taxon>Pterygota</taxon>
        <taxon>Neoptera</taxon>
        <taxon>Paraneoptera</taxon>
        <taxon>Hemiptera</taxon>
        <taxon>Sternorrhyncha</taxon>
        <taxon>Coccoidea</taxon>
        <taxon>Coccidae</taxon>
        <taxon>Parthenolecanium</taxon>
    </lineage>
</organism>